<dbReference type="EMBL" id="FUXC01000006">
    <property type="protein sequence ID" value="SJZ77260.1"/>
    <property type="molecule type" value="Genomic_DNA"/>
</dbReference>
<organism evidence="2 3">
    <name type="scientific">Treponema berlinense</name>
    <dbReference type="NCBI Taxonomy" id="225004"/>
    <lineage>
        <taxon>Bacteria</taxon>
        <taxon>Pseudomonadati</taxon>
        <taxon>Spirochaetota</taxon>
        <taxon>Spirochaetia</taxon>
        <taxon>Spirochaetales</taxon>
        <taxon>Treponemataceae</taxon>
        <taxon>Treponema</taxon>
    </lineage>
</organism>
<name>A0A1T4NDC2_9SPIR</name>
<feature type="signal peptide" evidence="1">
    <location>
        <begin position="1"/>
        <end position="20"/>
    </location>
</feature>
<dbReference type="AlphaFoldDB" id="A0A1T4NDC2"/>
<feature type="chain" id="PRO_5010565229" evidence="1">
    <location>
        <begin position="21"/>
        <end position="401"/>
    </location>
</feature>
<reference evidence="2 3" key="1">
    <citation type="submission" date="2017-02" db="EMBL/GenBank/DDBJ databases">
        <authorList>
            <person name="Peterson S.W."/>
        </authorList>
    </citation>
    <scope>NUCLEOTIDE SEQUENCE [LARGE SCALE GENOMIC DNA]</scope>
    <source>
        <strain evidence="2 3">ATCC BAA-909</strain>
    </source>
</reference>
<dbReference type="OrthoDB" id="359031at2"/>
<dbReference type="GeneID" id="303367410"/>
<proteinExistence type="predicted"/>
<keyword evidence="3" id="KW-1185">Reference proteome</keyword>
<evidence type="ECO:0000256" key="1">
    <source>
        <dbReference type="SAM" id="SignalP"/>
    </source>
</evidence>
<gene>
    <name evidence="2" type="ORF">SAMN02745152_01168</name>
</gene>
<accession>A0A1T4NDC2</accession>
<sequence>MKKIVAAAAAGLILAGTAFAEISFSYTGKNYFKSSAGNLDYDSRTDCMSLSISSKSAGAVVDFDTDAGELVQDEYYGWMTFGLPAGNLQITAGSWNGRYADRVKSDAGDLDSSDFELYKPGVINGLGGKDSDNLTQCKMAMTAAYTNTDLLPGTLMVKLALVKGTWDPEAKTATTAKEDGDVDDSDLILSSGFAGEVAFRAENLINANIAFRWLEKKSFSIAGFVSPLMFEKVRATVGFTFASVNNYAKYNSADGKTSDWADGATEFALDLRLRYQITEKLAVTTMHNLSSYADLPSGSVVEKAREYGDNTLVLWDMINVTYKPEDKITVGYTLNAVFSGLDSDHTFTGADLITTPYIRIDANSNVAVTAGARIAVNGLNPEIDGHETMDVTVPVLFSFSL</sequence>
<dbReference type="Proteomes" id="UP000190395">
    <property type="component" value="Unassembled WGS sequence"/>
</dbReference>
<evidence type="ECO:0000313" key="3">
    <source>
        <dbReference type="Proteomes" id="UP000190395"/>
    </source>
</evidence>
<dbReference type="STRING" id="225004.SAMN02745152_01168"/>
<protein>
    <submittedName>
        <fullName evidence="2">Uncharacterized protein</fullName>
    </submittedName>
</protein>
<evidence type="ECO:0000313" key="2">
    <source>
        <dbReference type="EMBL" id="SJZ77260.1"/>
    </source>
</evidence>
<keyword evidence="1" id="KW-0732">Signal</keyword>
<dbReference type="RefSeq" id="WP_078930915.1">
    <property type="nucleotide sequence ID" value="NZ_FUXC01000006.1"/>
</dbReference>